<dbReference type="SUPFAM" id="SSF53098">
    <property type="entry name" value="Ribonuclease H-like"/>
    <property type="match status" value="1"/>
</dbReference>
<dbReference type="PANTHER" id="PTHR48475:SF1">
    <property type="entry name" value="RNASE H TYPE-1 DOMAIN-CONTAINING PROTEIN"/>
    <property type="match status" value="1"/>
</dbReference>
<gene>
    <name evidence="2" type="ORF">D0Y65_001064</name>
</gene>
<dbReference type="InterPro" id="IPR012337">
    <property type="entry name" value="RNaseH-like_sf"/>
</dbReference>
<reference evidence="2 3" key="1">
    <citation type="submission" date="2018-09" db="EMBL/GenBank/DDBJ databases">
        <title>A high-quality reference genome of wild soybean provides a powerful tool to mine soybean genomes.</title>
        <authorList>
            <person name="Xie M."/>
            <person name="Chung C.Y.L."/>
            <person name="Li M.-W."/>
            <person name="Wong F.-L."/>
            <person name="Chan T.-F."/>
            <person name="Lam H.-M."/>
        </authorList>
    </citation>
    <scope>NUCLEOTIDE SEQUENCE [LARGE SCALE GENOMIC DNA]</scope>
    <source>
        <strain evidence="3">cv. W05</strain>
        <tissue evidence="2">Hypocotyl of etiolated seedlings</tissue>
    </source>
</reference>
<dbReference type="GO" id="GO:0003676">
    <property type="term" value="F:nucleic acid binding"/>
    <property type="evidence" value="ECO:0007669"/>
    <property type="project" value="InterPro"/>
</dbReference>
<dbReference type="InterPro" id="IPR001584">
    <property type="entry name" value="Integrase_cat-core"/>
</dbReference>
<evidence type="ECO:0000313" key="2">
    <source>
        <dbReference type="EMBL" id="RZC29336.1"/>
    </source>
</evidence>
<sequence length="210" mass="24225">MMGEMCEEFKIQDHNSTPYRPKMNGAVEAANKNIKKIIQKMTVSYRDWHEMLSFALHGYRTSVRTSTRAMPFSLVYGMEVVLPSEVEVPSLRILAESGLKESEWAQTRYDQLNLIEGKRLTAMSHGRLYQQRMKNAFDKKVRLHKFHEGDLVLKKMSHAVKDNRGKWAPNYEGPFVVKRAFSGGDLVLTNMDGEELPSPMNFDVVKQYYA</sequence>
<dbReference type="AlphaFoldDB" id="A0A445M1C4"/>
<dbReference type="Gene3D" id="3.30.420.10">
    <property type="entry name" value="Ribonuclease H-like superfamily/Ribonuclease H"/>
    <property type="match status" value="1"/>
</dbReference>
<evidence type="ECO:0000259" key="1">
    <source>
        <dbReference type="PROSITE" id="PS50994"/>
    </source>
</evidence>
<dbReference type="Proteomes" id="UP000289340">
    <property type="component" value="Chromosome 1"/>
</dbReference>
<evidence type="ECO:0000313" key="3">
    <source>
        <dbReference type="Proteomes" id="UP000289340"/>
    </source>
</evidence>
<accession>A0A445M1C4</accession>
<dbReference type="PROSITE" id="PS50994">
    <property type="entry name" value="INTEGRASE"/>
    <property type="match status" value="1"/>
</dbReference>
<protein>
    <recommendedName>
        <fullName evidence="1">Integrase catalytic domain-containing protein</fullName>
    </recommendedName>
</protein>
<dbReference type="GO" id="GO:0015074">
    <property type="term" value="P:DNA integration"/>
    <property type="evidence" value="ECO:0007669"/>
    <property type="project" value="InterPro"/>
</dbReference>
<dbReference type="InterPro" id="IPR036397">
    <property type="entry name" value="RNaseH_sf"/>
</dbReference>
<proteinExistence type="predicted"/>
<keyword evidence="3" id="KW-1185">Reference proteome</keyword>
<organism evidence="2 3">
    <name type="scientific">Glycine soja</name>
    <name type="common">Wild soybean</name>
    <dbReference type="NCBI Taxonomy" id="3848"/>
    <lineage>
        <taxon>Eukaryota</taxon>
        <taxon>Viridiplantae</taxon>
        <taxon>Streptophyta</taxon>
        <taxon>Embryophyta</taxon>
        <taxon>Tracheophyta</taxon>
        <taxon>Spermatophyta</taxon>
        <taxon>Magnoliopsida</taxon>
        <taxon>eudicotyledons</taxon>
        <taxon>Gunneridae</taxon>
        <taxon>Pentapetalae</taxon>
        <taxon>rosids</taxon>
        <taxon>fabids</taxon>
        <taxon>Fabales</taxon>
        <taxon>Fabaceae</taxon>
        <taxon>Papilionoideae</taxon>
        <taxon>50 kb inversion clade</taxon>
        <taxon>NPAAA clade</taxon>
        <taxon>indigoferoid/millettioid clade</taxon>
        <taxon>Phaseoleae</taxon>
        <taxon>Glycine</taxon>
        <taxon>Glycine subgen. Soja</taxon>
    </lineage>
</organism>
<feature type="domain" description="Integrase catalytic" evidence="1">
    <location>
        <begin position="1"/>
        <end position="79"/>
    </location>
</feature>
<name>A0A445M1C4_GLYSO</name>
<dbReference type="EMBL" id="QZWG01000001">
    <property type="protein sequence ID" value="RZC29336.1"/>
    <property type="molecule type" value="Genomic_DNA"/>
</dbReference>
<dbReference type="PANTHER" id="PTHR48475">
    <property type="entry name" value="RIBONUCLEASE H"/>
    <property type="match status" value="1"/>
</dbReference>
<comment type="caution">
    <text evidence="2">The sequence shown here is derived from an EMBL/GenBank/DDBJ whole genome shotgun (WGS) entry which is preliminary data.</text>
</comment>